<sequence>MVAPITLDMHSETQRAHASETVHAYCLNSALHLVALIVLPHSSPASRASRLRRRHTQPVKPGLAFPMWNSSELVSSTLEPLIIVGDYFNLLMKSSGRVVVMSRCFPTSKSHILNRMWTY</sequence>
<dbReference type="HOGENOM" id="CLU_2062335_0_0_1"/>
<evidence type="ECO:0000313" key="1">
    <source>
        <dbReference type="EMBL" id="KIP08165.1"/>
    </source>
</evidence>
<gene>
    <name evidence="1" type="ORF">PHLGIDRAFT_389624</name>
</gene>
<proteinExistence type="predicted"/>
<dbReference type="AlphaFoldDB" id="A0A0C3SBQ1"/>
<protein>
    <submittedName>
        <fullName evidence="1">Uncharacterized protein</fullName>
    </submittedName>
</protein>
<accession>A0A0C3SBQ1</accession>
<name>A0A0C3SBQ1_PHLG1</name>
<dbReference type="OrthoDB" id="3160422at2759"/>
<dbReference type="Proteomes" id="UP000053257">
    <property type="component" value="Unassembled WGS sequence"/>
</dbReference>
<organism evidence="1 2">
    <name type="scientific">Phlebiopsis gigantea (strain 11061_1 CR5-6)</name>
    <name type="common">White-rot fungus</name>
    <name type="synonym">Peniophora gigantea</name>
    <dbReference type="NCBI Taxonomy" id="745531"/>
    <lineage>
        <taxon>Eukaryota</taxon>
        <taxon>Fungi</taxon>
        <taxon>Dikarya</taxon>
        <taxon>Basidiomycota</taxon>
        <taxon>Agaricomycotina</taxon>
        <taxon>Agaricomycetes</taxon>
        <taxon>Polyporales</taxon>
        <taxon>Phanerochaetaceae</taxon>
        <taxon>Phlebiopsis</taxon>
    </lineage>
</organism>
<keyword evidence="2" id="KW-1185">Reference proteome</keyword>
<evidence type="ECO:0000313" key="2">
    <source>
        <dbReference type="Proteomes" id="UP000053257"/>
    </source>
</evidence>
<dbReference type="EMBL" id="KN840484">
    <property type="protein sequence ID" value="KIP08165.1"/>
    <property type="molecule type" value="Genomic_DNA"/>
</dbReference>
<reference evidence="1 2" key="1">
    <citation type="journal article" date="2014" name="PLoS Genet.">
        <title>Analysis of the Phlebiopsis gigantea genome, transcriptome and secretome provides insight into its pioneer colonization strategies of wood.</title>
        <authorList>
            <person name="Hori C."/>
            <person name="Ishida T."/>
            <person name="Igarashi K."/>
            <person name="Samejima M."/>
            <person name="Suzuki H."/>
            <person name="Master E."/>
            <person name="Ferreira P."/>
            <person name="Ruiz-Duenas F.J."/>
            <person name="Held B."/>
            <person name="Canessa P."/>
            <person name="Larrondo L.F."/>
            <person name="Schmoll M."/>
            <person name="Druzhinina I.S."/>
            <person name="Kubicek C.P."/>
            <person name="Gaskell J.A."/>
            <person name="Kersten P."/>
            <person name="St John F."/>
            <person name="Glasner J."/>
            <person name="Sabat G."/>
            <person name="Splinter BonDurant S."/>
            <person name="Syed K."/>
            <person name="Yadav J."/>
            <person name="Mgbeahuruike A.C."/>
            <person name="Kovalchuk A."/>
            <person name="Asiegbu F.O."/>
            <person name="Lackner G."/>
            <person name="Hoffmeister D."/>
            <person name="Rencoret J."/>
            <person name="Gutierrez A."/>
            <person name="Sun H."/>
            <person name="Lindquist E."/>
            <person name="Barry K."/>
            <person name="Riley R."/>
            <person name="Grigoriev I.V."/>
            <person name="Henrissat B."/>
            <person name="Kues U."/>
            <person name="Berka R.M."/>
            <person name="Martinez A.T."/>
            <person name="Covert S.F."/>
            <person name="Blanchette R.A."/>
            <person name="Cullen D."/>
        </authorList>
    </citation>
    <scope>NUCLEOTIDE SEQUENCE [LARGE SCALE GENOMIC DNA]</scope>
    <source>
        <strain evidence="1 2">11061_1 CR5-6</strain>
    </source>
</reference>
<dbReference type="STRING" id="745531.A0A0C3SBQ1"/>